<evidence type="ECO:0000313" key="6">
    <source>
        <dbReference type="EMBL" id="AZV77566.1"/>
    </source>
</evidence>
<sequence length="149" mass="17110">MQRLDVPPLWLLACVLGAWVQARFWSFGLGFGGAWADFVSGLLIAGGVLLAALAVNEMRRQRTTVLPHKTPSHLVQSGIFSRSRNPIYLGDVLILAGFILRFDAVLCLPLIPVFTWILEKRFILPEEDRMRRTFRADWGRYEQKTRRWV</sequence>
<keyword evidence="4 5" id="KW-0472">Membrane</keyword>
<keyword evidence="2 5" id="KW-0812">Transmembrane</keyword>
<organism evidence="6 7">
    <name type="scientific">Parasedimentitalea marina</name>
    <dbReference type="NCBI Taxonomy" id="2483033"/>
    <lineage>
        <taxon>Bacteria</taxon>
        <taxon>Pseudomonadati</taxon>
        <taxon>Pseudomonadota</taxon>
        <taxon>Alphaproteobacteria</taxon>
        <taxon>Rhodobacterales</taxon>
        <taxon>Paracoccaceae</taxon>
        <taxon>Parasedimentitalea</taxon>
    </lineage>
</organism>
<dbReference type="AlphaFoldDB" id="A0A3T0N0L1"/>
<dbReference type="PANTHER" id="PTHR12714">
    <property type="entry name" value="PROTEIN-S ISOPRENYLCYSTEINE O-METHYLTRANSFERASE"/>
    <property type="match status" value="1"/>
</dbReference>
<dbReference type="EMBL" id="CP033219">
    <property type="protein sequence ID" value="AZV77566.1"/>
    <property type="molecule type" value="Genomic_DNA"/>
</dbReference>
<proteinExistence type="predicted"/>
<keyword evidence="6" id="KW-0489">Methyltransferase</keyword>
<name>A0A3T0N0L1_9RHOB</name>
<keyword evidence="7" id="KW-1185">Reference proteome</keyword>
<dbReference type="GO" id="GO:0012505">
    <property type="term" value="C:endomembrane system"/>
    <property type="evidence" value="ECO:0007669"/>
    <property type="project" value="UniProtKB-SubCell"/>
</dbReference>
<feature type="transmembrane region" description="Helical" evidence="5">
    <location>
        <begin position="38"/>
        <end position="55"/>
    </location>
</feature>
<evidence type="ECO:0000256" key="2">
    <source>
        <dbReference type="ARBA" id="ARBA00022692"/>
    </source>
</evidence>
<protein>
    <submittedName>
        <fullName evidence="6">Isoprenylcysteine carboxylmethyltransferase family protein</fullName>
    </submittedName>
</protein>
<keyword evidence="6" id="KW-0808">Transferase</keyword>
<dbReference type="InterPro" id="IPR007318">
    <property type="entry name" value="Phopholipid_MeTrfase"/>
</dbReference>
<evidence type="ECO:0000256" key="5">
    <source>
        <dbReference type="SAM" id="Phobius"/>
    </source>
</evidence>
<dbReference type="Pfam" id="PF04191">
    <property type="entry name" value="PEMT"/>
    <property type="match status" value="1"/>
</dbReference>
<feature type="transmembrane region" description="Helical" evidence="5">
    <location>
        <begin position="92"/>
        <end position="118"/>
    </location>
</feature>
<dbReference type="Gene3D" id="1.20.120.1630">
    <property type="match status" value="1"/>
</dbReference>
<dbReference type="KEGG" id="sedi:EBB79_06440"/>
<dbReference type="GO" id="GO:0032259">
    <property type="term" value="P:methylation"/>
    <property type="evidence" value="ECO:0007669"/>
    <property type="project" value="UniProtKB-KW"/>
</dbReference>
<dbReference type="PANTHER" id="PTHR12714:SF9">
    <property type="entry name" value="PROTEIN-S-ISOPRENYLCYSTEINE O-METHYLTRANSFERASE"/>
    <property type="match status" value="1"/>
</dbReference>
<gene>
    <name evidence="6" type="ORF">EBB79_06440</name>
</gene>
<keyword evidence="3 5" id="KW-1133">Transmembrane helix</keyword>
<accession>A0A3T0N0L1</accession>
<dbReference type="RefSeq" id="WP_127748123.1">
    <property type="nucleotide sequence ID" value="NZ_CP033219.1"/>
</dbReference>
<evidence type="ECO:0000256" key="1">
    <source>
        <dbReference type="ARBA" id="ARBA00004127"/>
    </source>
</evidence>
<dbReference type="GO" id="GO:0008168">
    <property type="term" value="F:methyltransferase activity"/>
    <property type="evidence" value="ECO:0007669"/>
    <property type="project" value="UniProtKB-KW"/>
</dbReference>
<reference evidence="6 7" key="1">
    <citation type="submission" date="2018-10" db="EMBL/GenBank/DDBJ databases">
        <title>Parasedimentitalea marina sp. nov., a psychrophilic bacterium isolated from deep seawater of the New Britain Trench.</title>
        <authorList>
            <person name="Cao J."/>
        </authorList>
    </citation>
    <scope>NUCLEOTIDE SEQUENCE [LARGE SCALE GENOMIC DNA]</scope>
    <source>
        <strain evidence="6 7">W43</strain>
    </source>
</reference>
<dbReference type="OrthoDB" id="9811969at2"/>
<evidence type="ECO:0000256" key="4">
    <source>
        <dbReference type="ARBA" id="ARBA00023136"/>
    </source>
</evidence>
<evidence type="ECO:0000313" key="7">
    <source>
        <dbReference type="Proteomes" id="UP000283063"/>
    </source>
</evidence>
<dbReference type="Proteomes" id="UP000283063">
    <property type="component" value="Chromosome"/>
</dbReference>
<comment type="subcellular location">
    <subcellularLocation>
        <location evidence="1">Endomembrane system</location>
        <topology evidence="1">Multi-pass membrane protein</topology>
    </subcellularLocation>
</comment>
<evidence type="ECO:0000256" key="3">
    <source>
        <dbReference type="ARBA" id="ARBA00022989"/>
    </source>
</evidence>